<accession>C7MNR4</accession>
<name>C7MNR4_CRYCD</name>
<dbReference type="Pfam" id="PF01750">
    <property type="entry name" value="HycI"/>
    <property type="match status" value="1"/>
</dbReference>
<dbReference type="PRINTS" id="PR00446">
    <property type="entry name" value="HYDRGNUPTAKE"/>
</dbReference>
<dbReference type="GO" id="GO:0008047">
    <property type="term" value="F:enzyme activator activity"/>
    <property type="evidence" value="ECO:0007669"/>
    <property type="project" value="InterPro"/>
</dbReference>
<dbReference type="HOGENOM" id="CLU_099037_0_0_11"/>
<evidence type="ECO:0000313" key="6">
    <source>
        <dbReference type="Proteomes" id="UP000000954"/>
    </source>
</evidence>
<dbReference type="eggNOG" id="COG0680">
    <property type="taxonomic scope" value="Bacteria"/>
</dbReference>
<dbReference type="KEGG" id="ccu:Ccur_08520"/>
<evidence type="ECO:0000256" key="4">
    <source>
        <dbReference type="ARBA" id="ARBA00022801"/>
    </source>
</evidence>
<keyword evidence="6" id="KW-1185">Reference proteome</keyword>
<keyword evidence="4" id="KW-0378">Hydrolase</keyword>
<dbReference type="GO" id="GO:0016485">
    <property type="term" value="P:protein processing"/>
    <property type="evidence" value="ECO:0007669"/>
    <property type="project" value="TreeGrafter"/>
</dbReference>
<dbReference type="Gene3D" id="3.40.50.1450">
    <property type="entry name" value="HybD-like"/>
    <property type="match status" value="1"/>
</dbReference>
<dbReference type="SUPFAM" id="SSF53163">
    <property type="entry name" value="HybD-like"/>
    <property type="match status" value="1"/>
</dbReference>
<dbReference type="GO" id="GO:0004190">
    <property type="term" value="F:aspartic-type endopeptidase activity"/>
    <property type="evidence" value="ECO:0007669"/>
    <property type="project" value="UniProtKB-KW"/>
</dbReference>
<reference evidence="5 6" key="1">
    <citation type="journal article" date="2009" name="Stand. Genomic Sci.">
        <title>Complete genome sequence of Cryptobacterium curtum type strain (12-3).</title>
        <authorList>
            <person name="Mavrommatis K."/>
            <person name="Pukall R."/>
            <person name="Rohde C."/>
            <person name="Chen F."/>
            <person name="Sims D."/>
            <person name="Brettin T."/>
            <person name="Kuske C."/>
            <person name="Detter J.C."/>
            <person name="Han C."/>
            <person name="Lapidus A."/>
            <person name="Copeland A."/>
            <person name="Glavina Del Rio T."/>
            <person name="Nolan M."/>
            <person name="Lucas S."/>
            <person name="Tice H."/>
            <person name="Cheng J.F."/>
            <person name="Bruce D."/>
            <person name="Goodwin L."/>
            <person name="Pitluck S."/>
            <person name="Ovchinnikova G."/>
            <person name="Pati A."/>
            <person name="Ivanova N."/>
            <person name="Chen A."/>
            <person name="Palaniappan K."/>
            <person name="Chain P."/>
            <person name="D'haeseleer P."/>
            <person name="Goker M."/>
            <person name="Bristow J."/>
            <person name="Eisen J.A."/>
            <person name="Markowitz V."/>
            <person name="Hugenholtz P."/>
            <person name="Rohde M."/>
            <person name="Klenk H.P."/>
            <person name="Kyrpides N.C."/>
        </authorList>
    </citation>
    <scope>NUCLEOTIDE SEQUENCE [LARGE SCALE GENOMIC DNA]</scope>
    <source>
        <strain evidence="6">ATCC 700683 / DSM 15641 / 12-3</strain>
    </source>
</reference>
<dbReference type="EMBL" id="CP001682">
    <property type="protein sequence ID" value="ACU94554.1"/>
    <property type="molecule type" value="Genomic_DNA"/>
</dbReference>
<evidence type="ECO:0000256" key="3">
    <source>
        <dbReference type="ARBA" id="ARBA00022750"/>
    </source>
</evidence>
<dbReference type="AlphaFoldDB" id="C7MNR4"/>
<evidence type="ECO:0000256" key="2">
    <source>
        <dbReference type="ARBA" id="ARBA00022670"/>
    </source>
</evidence>
<evidence type="ECO:0000313" key="5">
    <source>
        <dbReference type="EMBL" id="ACU94554.1"/>
    </source>
</evidence>
<dbReference type="PANTHER" id="PTHR30302:SF1">
    <property type="entry name" value="HYDROGENASE 2 MATURATION PROTEASE"/>
    <property type="match status" value="1"/>
</dbReference>
<dbReference type="STRING" id="469378.Ccur_08520"/>
<dbReference type="NCBIfam" id="TIGR00072">
    <property type="entry name" value="hydrog_prot"/>
    <property type="match status" value="1"/>
</dbReference>
<comment type="similarity">
    <text evidence="1">Belongs to the peptidase A31 family.</text>
</comment>
<dbReference type="InterPro" id="IPR023430">
    <property type="entry name" value="Pept_HybD-like_dom_sf"/>
</dbReference>
<dbReference type="Proteomes" id="UP000000954">
    <property type="component" value="Chromosome"/>
</dbReference>
<keyword evidence="2 5" id="KW-0645">Protease</keyword>
<sequence length="175" mass="18383">MRIAVFCVGNKLMLDDGLGPAVYEELQAYDFAGAVDLFDVGCMSLDLVNKVATYDFIITVDALEGTGEAPGTILRFSPDDAARRGFGSQSLHDLRLSDLFDAAALLGYHAQGVCLGMQIENANPIDLTIGLTPAIAAKLPDLVDAVLAELVAAGVEVCLAATGERVAVGYHHLMG</sequence>
<dbReference type="InterPro" id="IPR000671">
    <property type="entry name" value="Peptidase_A31"/>
</dbReference>
<protein>
    <submittedName>
        <fullName evidence="5">Hydrogenase maturation protease</fullName>
    </submittedName>
</protein>
<dbReference type="RefSeq" id="WP_012803241.1">
    <property type="nucleotide sequence ID" value="NC_013170.1"/>
</dbReference>
<evidence type="ECO:0000256" key="1">
    <source>
        <dbReference type="ARBA" id="ARBA00006814"/>
    </source>
</evidence>
<organism evidence="5 6">
    <name type="scientific">Cryptobacterium curtum (strain ATCC 700683 / DSM 15641 / CCUG 43107 / 12-3)</name>
    <dbReference type="NCBI Taxonomy" id="469378"/>
    <lineage>
        <taxon>Bacteria</taxon>
        <taxon>Bacillati</taxon>
        <taxon>Actinomycetota</taxon>
        <taxon>Coriobacteriia</taxon>
        <taxon>Eggerthellales</taxon>
        <taxon>Eggerthellaceae</taxon>
        <taxon>Cryptobacterium</taxon>
    </lineage>
</organism>
<dbReference type="PANTHER" id="PTHR30302">
    <property type="entry name" value="HYDROGENASE 1 MATURATION PROTEASE"/>
    <property type="match status" value="1"/>
</dbReference>
<proteinExistence type="inferred from homology"/>
<gene>
    <name evidence="5" type="ordered locus">Ccur_08520</name>
</gene>
<keyword evidence="3" id="KW-0064">Aspartyl protease</keyword>